<gene>
    <name evidence="1" type="ORF">EXM65_18970</name>
    <name evidence="2" type="ORF">FC774_08115</name>
    <name evidence="3" type="ORF">FDB51_14475</name>
</gene>
<evidence type="ECO:0000313" key="6">
    <source>
        <dbReference type="Proteomes" id="UP000476820"/>
    </source>
</evidence>
<accession>A0A0M1M6X9</accession>
<evidence type="ECO:0000313" key="3">
    <source>
        <dbReference type="EMBL" id="NFN36299.1"/>
    </source>
</evidence>
<dbReference type="Proteomes" id="UP000473681">
    <property type="component" value="Unassembled WGS sequence"/>
</dbReference>
<comment type="caution">
    <text evidence="2">The sequence shown here is derived from an EMBL/GenBank/DDBJ whole genome shotgun (WGS) entry which is preliminary data.</text>
</comment>
<evidence type="ECO:0000313" key="4">
    <source>
        <dbReference type="Proteomes" id="UP000472355"/>
    </source>
</evidence>
<sequence>MVNCNKKELEFTVFIINKLSDYLKKPVSEIYKILSETNILDDYIIKCYDVLHTLGNEYLMEDITELIRERGIKL</sequence>
<protein>
    <submittedName>
        <fullName evidence="2">DUF3791 domain-containing protein</fullName>
    </submittedName>
</protein>
<dbReference type="AlphaFoldDB" id="A0A0M1M6X9"/>
<dbReference type="Pfam" id="PF12668">
    <property type="entry name" value="DUF3791"/>
    <property type="match status" value="1"/>
</dbReference>
<evidence type="ECO:0000313" key="1">
    <source>
        <dbReference type="EMBL" id="NFA44574.1"/>
    </source>
</evidence>
<dbReference type="InterPro" id="IPR024269">
    <property type="entry name" value="DUF3791"/>
</dbReference>
<dbReference type="RefSeq" id="WP_053341551.1">
    <property type="nucleotide sequence ID" value="NZ_JACBBU010000002.1"/>
</dbReference>
<dbReference type="OrthoDB" id="361365at2"/>
<evidence type="ECO:0000313" key="5">
    <source>
        <dbReference type="Proteomes" id="UP000473681"/>
    </source>
</evidence>
<dbReference type="EMBL" id="SGKU01000105">
    <property type="protein sequence ID" value="NFA44574.1"/>
    <property type="molecule type" value="Genomic_DNA"/>
</dbReference>
<reference evidence="5 6" key="2">
    <citation type="submission" date="2019-04" db="EMBL/GenBank/DDBJ databases">
        <title>Genome sequencing of Clostridium botulinum Groups I-IV and Clostridium butyricum.</title>
        <authorList>
            <person name="Brunt J."/>
            <person name="Van Vliet A.H.M."/>
            <person name="Stringer S.C."/>
            <person name="Carter A.T."/>
            <person name="Peck M.W."/>
        </authorList>
    </citation>
    <scope>NUCLEOTIDE SEQUENCE [LARGE SCALE GENOMIC DNA]</scope>
    <source>
        <strain evidence="2 6">1605</strain>
        <strain evidence="3 5">CB-K-33E</strain>
    </source>
</reference>
<name>A0A0M1M6X9_CLOBO</name>
<reference evidence="1 4" key="1">
    <citation type="submission" date="2019-02" db="EMBL/GenBank/DDBJ databases">
        <title>Genome sequencing of Clostridium botulinum clinical isolates.</title>
        <authorList>
            <person name="Brunt J."/>
            <person name="Van Vliet A.H.M."/>
            <person name="Stringer S.C."/>
            <person name="Grant K.A."/>
            <person name="Carter A.C."/>
            <person name="Peck M.W."/>
        </authorList>
    </citation>
    <scope>NUCLEOTIDE SEQUENCE [LARGE SCALE GENOMIC DNA]</scope>
    <source>
        <strain evidence="1 4">H113700579</strain>
    </source>
</reference>
<organism evidence="2 6">
    <name type="scientific">Clostridium botulinum</name>
    <dbReference type="NCBI Taxonomy" id="1491"/>
    <lineage>
        <taxon>Bacteria</taxon>
        <taxon>Bacillati</taxon>
        <taxon>Bacillota</taxon>
        <taxon>Clostridia</taxon>
        <taxon>Eubacteriales</taxon>
        <taxon>Clostridiaceae</taxon>
        <taxon>Clostridium</taxon>
    </lineage>
</organism>
<dbReference type="EMBL" id="SWVK01000021">
    <property type="protein sequence ID" value="NFN36299.1"/>
    <property type="molecule type" value="Genomic_DNA"/>
</dbReference>
<dbReference type="EMBL" id="SWOV01000017">
    <property type="protein sequence ID" value="NFF87833.1"/>
    <property type="molecule type" value="Genomic_DNA"/>
</dbReference>
<evidence type="ECO:0000313" key="2">
    <source>
        <dbReference type="EMBL" id="NFF87833.1"/>
    </source>
</evidence>
<dbReference type="Proteomes" id="UP000476820">
    <property type="component" value="Unassembled WGS sequence"/>
</dbReference>
<dbReference type="Proteomes" id="UP000472355">
    <property type="component" value="Unassembled WGS sequence"/>
</dbReference>
<proteinExistence type="predicted"/>